<dbReference type="RefSeq" id="WP_216340093.1">
    <property type="nucleotide sequence ID" value="NZ_JAHLEM010000028.1"/>
</dbReference>
<comment type="caution">
    <text evidence="2">The sequence shown here is derived from an EMBL/GenBank/DDBJ whole genome shotgun (WGS) entry which is preliminary data.</text>
</comment>
<evidence type="ECO:0000313" key="3">
    <source>
        <dbReference type="Proteomes" id="UP000720508"/>
    </source>
</evidence>
<dbReference type="EMBL" id="JAHLEM010000028">
    <property type="protein sequence ID" value="MBU3863216.1"/>
    <property type="molecule type" value="Genomic_DNA"/>
</dbReference>
<evidence type="ECO:0008006" key="4">
    <source>
        <dbReference type="Google" id="ProtNLM"/>
    </source>
</evidence>
<accession>A0ABS6C8I5</accession>
<organism evidence="2 3">
    <name type="scientific">Streptomyces niphimycinicus</name>
    <dbReference type="NCBI Taxonomy" id="2842201"/>
    <lineage>
        <taxon>Bacteria</taxon>
        <taxon>Bacillati</taxon>
        <taxon>Actinomycetota</taxon>
        <taxon>Actinomycetes</taxon>
        <taxon>Kitasatosporales</taxon>
        <taxon>Streptomycetaceae</taxon>
        <taxon>Streptomyces</taxon>
    </lineage>
</organism>
<gene>
    <name evidence="2" type="ORF">KN815_03630</name>
</gene>
<feature type="chain" id="PRO_5045836412" description="Secreted protein" evidence="1">
    <location>
        <begin position="26"/>
        <end position="370"/>
    </location>
</feature>
<proteinExistence type="predicted"/>
<keyword evidence="3" id="KW-1185">Reference proteome</keyword>
<feature type="signal peptide" evidence="1">
    <location>
        <begin position="1"/>
        <end position="25"/>
    </location>
</feature>
<protein>
    <recommendedName>
        <fullName evidence="4">Secreted protein</fullName>
    </recommendedName>
</protein>
<evidence type="ECO:0000256" key="1">
    <source>
        <dbReference type="SAM" id="SignalP"/>
    </source>
</evidence>
<dbReference type="Proteomes" id="UP000720508">
    <property type="component" value="Unassembled WGS sequence"/>
</dbReference>
<reference evidence="2 3" key="1">
    <citation type="submission" date="2021-06" db="EMBL/GenBank/DDBJ databases">
        <authorList>
            <person name="Pan X."/>
        </authorList>
    </citation>
    <scope>NUCLEOTIDE SEQUENCE [LARGE SCALE GENOMIC DNA]</scope>
    <source>
        <strain evidence="2 3">4503</strain>
    </source>
</reference>
<keyword evidence="1" id="KW-0732">Signal</keyword>
<evidence type="ECO:0000313" key="2">
    <source>
        <dbReference type="EMBL" id="MBU3863216.1"/>
    </source>
</evidence>
<sequence length="370" mass="38379">MRGVVARLRRATVLLAAAGAAMALAAGPTAAADTWTAVADPDSSRWFDAFLAGDGDTVFARSGSYPGGDPGSGEVARFWHRDGNSWTLLPALSSSQNIETNDDGVWTATSANDFWVIGQSVSAASVGNHWNGTAWETRSPADATVSFQAIKAVSATDVWAVGGTDASSASALPGTIGHWTGSSWQVTKITPTSGSKTELTSLYVKSANEIWAAGRTCTTVGGSNCRGYVTRYNGTSWREVPVPSGTAAIEEIAAGPSGEVWATAGTTVLRWNGTAWTGGADVTVPGATGIGELAWAKGTLYAGLRLGSSNSSSGILRWTGTGWQEVTRVPETTGYYVTNVYELSGAPDGTLWAAGVYIQLFATPTFAARM</sequence>
<name>A0ABS6C8I5_9ACTN</name>